<keyword evidence="3" id="KW-1185">Reference proteome</keyword>
<gene>
    <name evidence="2" type="ORF">KFK09_004981</name>
</gene>
<organism evidence="2 3">
    <name type="scientific">Dendrobium nobile</name>
    <name type="common">Orchid</name>
    <dbReference type="NCBI Taxonomy" id="94219"/>
    <lineage>
        <taxon>Eukaryota</taxon>
        <taxon>Viridiplantae</taxon>
        <taxon>Streptophyta</taxon>
        <taxon>Embryophyta</taxon>
        <taxon>Tracheophyta</taxon>
        <taxon>Spermatophyta</taxon>
        <taxon>Magnoliopsida</taxon>
        <taxon>Liliopsida</taxon>
        <taxon>Asparagales</taxon>
        <taxon>Orchidaceae</taxon>
        <taxon>Epidendroideae</taxon>
        <taxon>Malaxideae</taxon>
        <taxon>Dendrobiinae</taxon>
        <taxon>Dendrobium</taxon>
    </lineage>
</organism>
<evidence type="ECO:0000256" key="1">
    <source>
        <dbReference type="SAM" id="Phobius"/>
    </source>
</evidence>
<feature type="transmembrane region" description="Helical" evidence="1">
    <location>
        <begin position="172"/>
        <end position="191"/>
    </location>
</feature>
<protein>
    <submittedName>
        <fullName evidence="2">Uncharacterized protein</fullName>
    </submittedName>
</protein>
<evidence type="ECO:0000313" key="3">
    <source>
        <dbReference type="Proteomes" id="UP000829196"/>
    </source>
</evidence>
<proteinExistence type="predicted"/>
<dbReference type="Proteomes" id="UP000829196">
    <property type="component" value="Unassembled WGS sequence"/>
</dbReference>
<evidence type="ECO:0000313" key="2">
    <source>
        <dbReference type="EMBL" id="KAI0522598.1"/>
    </source>
</evidence>
<reference evidence="2" key="1">
    <citation type="journal article" date="2022" name="Front. Genet.">
        <title>Chromosome-Scale Assembly of the Dendrobium nobile Genome Provides Insights Into the Molecular Mechanism of the Biosynthesis of the Medicinal Active Ingredient of Dendrobium.</title>
        <authorList>
            <person name="Xu Q."/>
            <person name="Niu S.-C."/>
            <person name="Li K.-L."/>
            <person name="Zheng P.-J."/>
            <person name="Zhang X.-J."/>
            <person name="Jia Y."/>
            <person name="Liu Y."/>
            <person name="Niu Y.-X."/>
            <person name="Yu L.-H."/>
            <person name="Chen D.-F."/>
            <person name="Zhang G.-Q."/>
        </authorList>
    </citation>
    <scope>NUCLEOTIDE SEQUENCE</scope>
    <source>
        <tissue evidence="2">Leaf</tissue>
    </source>
</reference>
<keyword evidence="1" id="KW-0472">Membrane</keyword>
<comment type="caution">
    <text evidence="2">The sequence shown here is derived from an EMBL/GenBank/DDBJ whole genome shotgun (WGS) entry which is preliminary data.</text>
</comment>
<keyword evidence="1" id="KW-1133">Transmembrane helix</keyword>
<dbReference type="AlphaFoldDB" id="A0A8T3BXV7"/>
<dbReference type="EMBL" id="JAGYWB010000005">
    <property type="protein sequence ID" value="KAI0522598.1"/>
    <property type="molecule type" value="Genomic_DNA"/>
</dbReference>
<name>A0A8T3BXV7_DENNO</name>
<sequence length="222" mass="24142">MLRPLFALAASMVLPPVRSPFLSLNGEFSVIVLNNKNVFIKLKNDLDYCQCSVLHPHLVVVPAPMNGLVLEPLAHPVGEIEKVVSNLCNQTFSPVDVGLSADVGCSSVVADKVGLIVPNVVEFNNSSNEDVFDLVQSPLVFDVVSGKEDMSILQVVDFGLPVNKSKRKNFGVLWLGLGLLCPMEGLCLAWVGHALPPESGSLHMFSLYFGSRFVVWLDFLAH</sequence>
<keyword evidence="1" id="KW-0812">Transmembrane</keyword>
<accession>A0A8T3BXV7</accession>